<dbReference type="OrthoDB" id="9804907at2"/>
<reference evidence="2 3" key="1">
    <citation type="submission" date="2019-03" db="EMBL/GenBank/DDBJ databases">
        <title>Ramlibacter henchirensis DSM 14656, whole genome shotgun sequence.</title>
        <authorList>
            <person name="Zhang X."/>
            <person name="Feng G."/>
            <person name="Zhu H."/>
        </authorList>
    </citation>
    <scope>NUCLEOTIDE SEQUENCE [LARGE SCALE GENOMIC DNA]</scope>
    <source>
        <strain evidence="2 3">DSM 14656</strain>
    </source>
</reference>
<dbReference type="Proteomes" id="UP000298180">
    <property type="component" value="Unassembled WGS sequence"/>
</dbReference>
<feature type="domain" description="VOC" evidence="1">
    <location>
        <begin position="5"/>
        <end position="124"/>
    </location>
</feature>
<evidence type="ECO:0000313" key="2">
    <source>
        <dbReference type="EMBL" id="TFY99175.1"/>
    </source>
</evidence>
<evidence type="ECO:0000259" key="1">
    <source>
        <dbReference type="PROSITE" id="PS51819"/>
    </source>
</evidence>
<comment type="caution">
    <text evidence="2">The sequence shown here is derived from an EMBL/GenBank/DDBJ whole genome shotgun (WGS) entry which is preliminary data.</text>
</comment>
<accession>A0A4Z0BIL3</accession>
<dbReference type="AlphaFoldDB" id="A0A4Z0BIL3"/>
<dbReference type="Pfam" id="PF00903">
    <property type="entry name" value="Glyoxalase"/>
    <property type="match status" value="1"/>
</dbReference>
<proteinExistence type="predicted"/>
<dbReference type="SUPFAM" id="SSF54593">
    <property type="entry name" value="Glyoxalase/Bleomycin resistance protein/Dihydroxybiphenyl dioxygenase"/>
    <property type="match status" value="1"/>
</dbReference>
<dbReference type="RefSeq" id="WP_135265401.1">
    <property type="nucleotide sequence ID" value="NZ_SMLM01000004.1"/>
</dbReference>
<dbReference type="InterPro" id="IPR037523">
    <property type="entry name" value="VOC_core"/>
</dbReference>
<dbReference type="PROSITE" id="PS51819">
    <property type="entry name" value="VOC"/>
    <property type="match status" value="1"/>
</dbReference>
<dbReference type="Gene3D" id="3.10.180.10">
    <property type="entry name" value="2,3-Dihydroxybiphenyl 1,2-Dioxygenase, domain 1"/>
    <property type="match status" value="1"/>
</dbReference>
<dbReference type="CDD" id="cd06587">
    <property type="entry name" value="VOC"/>
    <property type="match status" value="1"/>
</dbReference>
<dbReference type="InterPro" id="IPR029068">
    <property type="entry name" value="Glyas_Bleomycin-R_OHBP_Dase"/>
</dbReference>
<gene>
    <name evidence="2" type="ORF">EZ313_21630</name>
</gene>
<sequence length="127" mass="13703">MLSQAPLYAYVPVHDLERARAFYEQKLGLQPGEPVAGGLTFRCGAGTAFFMYLSAGAGTNKASTAFWTVKDVRATVTWLKRRGVVFEEYDTPDMKTVDSIFTGGGAAAAWFKDTEGNILAIISEAPA</sequence>
<keyword evidence="3" id="KW-1185">Reference proteome</keyword>
<dbReference type="InterPro" id="IPR004360">
    <property type="entry name" value="Glyas_Fos-R_dOase_dom"/>
</dbReference>
<name>A0A4Z0BIL3_9BURK</name>
<protein>
    <submittedName>
        <fullName evidence="2">VOC family protein</fullName>
    </submittedName>
</protein>
<dbReference type="EMBL" id="SMLM01000004">
    <property type="protein sequence ID" value="TFY99175.1"/>
    <property type="molecule type" value="Genomic_DNA"/>
</dbReference>
<evidence type="ECO:0000313" key="3">
    <source>
        <dbReference type="Proteomes" id="UP000298180"/>
    </source>
</evidence>
<organism evidence="2 3">
    <name type="scientific">Ramlibacter henchirensis</name>
    <dbReference type="NCBI Taxonomy" id="204072"/>
    <lineage>
        <taxon>Bacteria</taxon>
        <taxon>Pseudomonadati</taxon>
        <taxon>Pseudomonadota</taxon>
        <taxon>Betaproteobacteria</taxon>
        <taxon>Burkholderiales</taxon>
        <taxon>Comamonadaceae</taxon>
        <taxon>Ramlibacter</taxon>
    </lineage>
</organism>